<accession>W6ZJJ9</accession>
<feature type="transmembrane region" description="Helical" evidence="1">
    <location>
        <begin position="27"/>
        <end position="57"/>
    </location>
</feature>
<protein>
    <submittedName>
        <fullName evidence="2">Uncharacterized protein</fullName>
    </submittedName>
</protein>
<organism evidence="2 3">
    <name type="scientific">Bipolaris oryzae ATCC 44560</name>
    <dbReference type="NCBI Taxonomy" id="930090"/>
    <lineage>
        <taxon>Eukaryota</taxon>
        <taxon>Fungi</taxon>
        <taxon>Dikarya</taxon>
        <taxon>Ascomycota</taxon>
        <taxon>Pezizomycotina</taxon>
        <taxon>Dothideomycetes</taxon>
        <taxon>Pleosporomycetidae</taxon>
        <taxon>Pleosporales</taxon>
        <taxon>Pleosporineae</taxon>
        <taxon>Pleosporaceae</taxon>
        <taxon>Bipolaris</taxon>
    </lineage>
</organism>
<keyword evidence="1" id="KW-1133">Transmembrane helix</keyword>
<gene>
    <name evidence="2" type="ORF">COCMIDRAFT_89723</name>
</gene>
<reference evidence="2 3" key="1">
    <citation type="journal article" date="2013" name="PLoS Genet.">
        <title>Comparative genome structure, secondary metabolite, and effector coding capacity across Cochliobolus pathogens.</title>
        <authorList>
            <person name="Condon B.J."/>
            <person name="Leng Y."/>
            <person name="Wu D."/>
            <person name="Bushley K.E."/>
            <person name="Ohm R.A."/>
            <person name="Otillar R."/>
            <person name="Martin J."/>
            <person name="Schackwitz W."/>
            <person name="Grimwood J."/>
            <person name="MohdZainudin N."/>
            <person name="Xue C."/>
            <person name="Wang R."/>
            <person name="Manning V.A."/>
            <person name="Dhillon B."/>
            <person name="Tu Z.J."/>
            <person name="Steffenson B.J."/>
            <person name="Salamov A."/>
            <person name="Sun H."/>
            <person name="Lowry S."/>
            <person name="LaButti K."/>
            <person name="Han J."/>
            <person name="Copeland A."/>
            <person name="Lindquist E."/>
            <person name="Barry K."/>
            <person name="Schmutz J."/>
            <person name="Baker S.E."/>
            <person name="Ciuffetti L.M."/>
            <person name="Grigoriev I.V."/>
            <person name="Zhong S."/>
            <person name="Turgeon B.G."/>
        </authorList>
    </citation>
    <scope>NUCLEOTIDE SEQUENCE [LARGE SCALE GENOMIC DNA]</scope>
    <source>
        <strain evidence="2 3">ATCC 44560</strain>
    </source>
</reference>
<feature type="non-terminal residue" evidence="2">
    <location>
        <position position="1"/>
    </location>
</feature>
<dbReference type="OrthoDB" id="3691097at2759"/>
<dbReference type="KEGG" id="bor:COCMIDRAFT_89723"/>
<keyword evidence="3" id="KW-1185">Reference proteome</keyword>
<dbReference type="AlphaFoldDB" id="W6ZJJ9"/>
<dbReference type="HOGENOM" id="CLU_2483216_0_0_1"/>
<keyword evidence="1" id="KW-0472">Membrane</keyword>
<evidence type="ECO:0000313" key="2">
    <source>
        <dbReference type="EMBL" id="EUC47654.1"/>
    </source>
</evidence>
<dbReference type="EMBL" id="KI963950">
    <property type="protein sequence ID" value="EUC47654.1"/>
    <property type="molecule type" value="Genomic_DNA"/>
</dbReference>
<evidence type="ECO:0000256" key="1">
    <source>
        <dbReference type="SAM" id="Phobius"/>
    </source>
</evidence>
<name>W6ZJJ9_COCMI</name>
<evidence type="ECO:0000313" key="3">
    <source>
        <dbReference type="Proteomes" id="UP000054032"/>
    </source>
</evidence>
<dbReference type="RefSeq" id="XP_007685886.1">
    <property type="nucleotide sequence ID" value="XM_007687696.1"/>
</dbReference>
<sequence length="82" mass="9287">SLALHGSFDHILIVFVPCGCHFSNLPIYLVFSFFFVVLASRLFVCVQASPLILFLLYSHGARFFCSLFCRDTLLMLHDKLGT</sequence>
<dbReference type="Proteomes" id="UP000054032">
    <property type="component" value="Unassembled WGS sequence"/>
</dbReference>
<dbReference type="GeneID" id="19127532"/>
<keyword evidence="1" id="KW-0812">Transmembrane</keyword>
<proteinExistence type="predicted"/>